<protein>
    <submittedName>
        <fullName evidence="2">Uncharacterized protein</fullName>
    </submittedName>
</protein>
<dbReference type="AlphaFoldDB" id="A0A6A3A828"/>
<comment type="caution">
    <text evidence="2">The sequence shown here is derived from an EMBL/GenBank/DDBJ whole genome shotgun (WGS) entry which is preliminary data.</text>
</comment>
<dbReference type="EMBL" id="VEPZ02001041">
    <property type="protein sequence ID" value="KAE8699262.1"/>
    <property type="molecule type" value="Genomic_DNA"/>
</dbReference>
<proteinExistence type="predicted"/>
<evidence type="ECO:0000313" key="2">
    <source>
        <dbReference type="EMBL" id="KAE8699262.1"/>
    </source>
</evidence>
<name>A0A6A3A828_HIBSY</name>
<keyword evidence="3" id="KW-1185">Reference proteome</keyword>
<evidence type="ECO:0000313" key="3">
    <source>
        <dbReference type="Proteomes" id="UP000436088"/>
    </source>
</evidence>
<organism evidence="2 3">
    <name type="scientific">Hibiscus syriacus</name>
    <name type="common">Rose of Sharon</name>
    <dbReference type="NCBI Taxonomy" id="106335"/>
    <lineage>
        <taxon>Eukaryota</taxon>
        <taxon>Viridiplantae</taxon>
        <taxon>Streptophyta</taxon>
        <taxon>Embryophyta</taxon>
        <taxon>Tracheophyta</taxon>
        <taxon>Spermatophyta</taxon>
        <taxon>Magnoliopsida</taxon>
        <taxon>eudicotyledons</taxon>
        <taxon>Gunneridae</taxon>
        <taxon>Pentapetalae</taxon>
        <taxon>rosids</taxon>
        <taxon>malvids</taxon>
        <taxon>Malvales</taxon>
        <taxon>Malvaceae</taxon>
        <taxon>Malvoideae</taxon>
        <taxon>Hibiscus</taxon>
    </lineage>
</organism>
<feature type="region of interest" description="Disordered" evidence="1">
    <location>
        <begin position="40"/>
        <end position="74"/>
    </location>
</feature>
<sequence length="74" mass="8294">MSLVLLLNFPLSYAAVYRNKHRDSKIMDLNHQFSINLLTKGVPIPPSGPSKRHNVQPDRHGSVGSVSTKEDRKV</sequence>
<dbReference type="Proteomes" id="UP000436088">
    <property type="component" value="Unassembled WGS sequence"/>
</dbReference>
<evidence type="ECO:0000256" key="1">
    <source>
        <dbReference type="SAM" id="MobiDB-lite"/>
    </source>
</evidence>
<accession>A0A6A3A828</accession>
<reference evidence="2" key="1">
    <citation type="submission" date="2019-09" db="EMBL/GenBank/DDBJ databases">
        <title>Draft genome information of white flower Hibiscus syriacus.</title>
        <authorList>
            <person name="Kim Y.-M."/>
        </authorList>
    </citation>
    <scope>NUCLEOTIDE SEQUENCE [LARGE SCALE GENOMIC DNA]</scope>
    <source>
        <strain evidence="2">YM2019G1</strain>
    </source>
</reference>
<gene>
    <name evidence="2" type="ORF">F3Y22_tig00110584pilonHSYRG00452</name>
</gene>